<keyword evidence="5 7" id="KW-1133">Transmembrane helix</keyword>
<dbReference type="GO" id="GO:0005886">
    <property type="term" value="C:plasma membrane"/>
    <property type="evidence" value="ECO:0007669"/>
    <property type="project" value="UniProtKB-SubCell"/>
</dbReference>
<evidence type="ECO:0000256" key="2">
    <source>
        <dbReference type="ARBA" id="ARBA00022448"/>
    </source>
</evidence>
<dbReference type="Proteomes" id="UP000431269">
    <property type="component" value="Chromosome"/>
</dbReference>
<feature type="transmembrane region" description="Helical" evidence="7">
    <location>
        <begin position="140"/>
        <end position="160"/>
    </location>
</feature>
<evidence type="ECO:0000313" key="9">
    <source>
        <dbReference type="Proteomes" id="UP000431269"/>
    </source>
</evidence>
<organism evidence="8 9">
    <name type="scientific">Terricaulis silvestris</name>
    <dbReference type="NCBI Taxonomy" id="2686094"/>
    <lineage>
        <taxon>Bacteria</taxon>
        <taxon>Pseudomonadati</taxon>
        <taxon>Pseudomonadota</taxon>
        <taxon>Alphaproteobacteria</taxon>
        <taxon>Caulobacterales</taxon>
        <taxon>Caulobacteraceae</taxon>
        <taxon>Terricaulis</taxon>
    </lineage>
</organism>
<dbReference type="GO" id="GO:0042910">
    <property type="term" value="F:xenobiotic transmembrane transporter activity"/>
    <property type="evidence" value="ECO:0007669"/>
    <property type="project" value="InterPro"/>
</dbReference>
<evidence type="ECO:0000256" key="4">
    <source>
        <dbReference type="ARBA" id="ARBA00022692"/>
    </source>
</evidence>
<protein>
    <submittedName>
        <fullName evidence="8">Multidrug export protein MepA</fullName>
    </submittedName>
</protein>
<dbReference type="CDD" id="cd13138">
    <property type="entry name" value="MATE_yoeA_like"/>
    <property type="match status" value="1"/>
</dbReference>
<feature type="transmembrane region" description="Helical" evidence="7">
    <location>
        <begin position="199"/>
        <end position="225"/>
    </location>
</feature>
<feature type="transmembrane region" description="Helical" evidence="7">
    <location>
        <begin position="401"/>
        <end position="422"/>
    </location>
</feature>
<evidence type="ECO:0000256" key="7">
    <source>
        <dbReference type="SAM" id="Phobius"/>
    </source>
</evidence>
<feature type="transmembrane region" description="Helical" evidence="7">
    <location>
        <begin position="21"/>
        <end position="41"/>
    </location>
</feature>
<sequence length="492" mass="52510">MASTPKLRHVDLTQGPITRTLVMFSLPVLGTSVLQSLNGSVNAIWVGRLLGEQALTATANATLILIFMLGAVFGVGMAATILVGQAVGAKKPDEVKRIVGTAMTFFIILSAVTAIAGYTLSEPILRLMQTPPEVTPLAVTYLRVIFLSLPFMFVSALLIMIQRGAGDAKTPFRFSILAVGLDIAFNPLLILGVGPLPEMGIAGAAMATLLSQAISMVVMVAYLYWRKSEIVLYRGEWHFLKPDPAIMKTLVVKGLPMGAQMLVVSISAVVMMAMINSYGAQTAAAYAVAMQLWTYLQMPAMAIGMGVSSFAAQNVGAKRWDRVDATARSGVGVNVALTGALIVVLYIVDPYLVQLFLPGNPEAIALAEHINNIGAWAYVGFGVMFVLFGVVRATGAVTPPLLIMAFSLFVVRISFAVLLQPYWGADAIWWSFAVSMMTSMLLSVAYYRWGGWRKSRMGPAHVEEAPDTGAGAPAIDAMAANAVAIDDEPQKA</sequence>
<evidence type="ECO:0000256" key="1">
    <source>
        <dbReference type="ARBA" id="ARBA00004429"/>
    </source>
</evidence>
<name>A0A6I6MQM8_9CAUL</name>
<keyword evidence="9" id="KW-1185">Reference proteome</keyword>
<keyword evidence="2" id="KW-0813">Transport</keyword>
<dbReference type="RefSeq" id="WP_158767245.1">
    <property type="nucleotide sequence ID" value="NZ_CP047045.1"/>
</dbReference>
<feature type="transmembrane region" description="Helical" evidence="7">
    <location>
        <begin position="257"/>
        <end position="280"/>
    </location>
</feature>
<dbReference type="InterPro" id="IPR048279">
    <property type="entry name" value="MdtK-like"/>
</dbReference>
<reference evidence="9" key="1">
    <citation type="submission" date="2019-12" db="EMBL/GenBank/DDBJ databases">
        <title>Complete genome of Terracaulis silvestris 0127_4.</title>
        <authorList>
            <person name="Vieira S."/>
            <person name="Riedel T."/>
            <person name="Sproer C."/>
            <person name="Pascual J."/>
            <person name="Boedeker C."/>
            <person name="Overmann J."/>
        </authorList>
    </citation>
    <scope>NUCLEOTIDE SEQUENCE [LARGE SCALE GENOMIC DNA]</scope>
    <source>
        <strain evidence="9">0127_4</strain>
    </source>
</reference>
<keyword evidence="3" id="KW-1003">Cell membrane</keyword>
<dbReference type="Pfam" id="PF01554">
    <property type="entry name" value="MatE"/>
    <property type="match status" value="2"/>
</dbReference>
<comment type="subcellular location">
    <subcellularLocation>
        <location evidence="1">Cell inner membrane</location>
        <topology evidence="1">Multi-pass membrane protein</topology>
    </subcellularLocation>
</comment>
<dbReference type="KEGG" id="tsv:DSM104635_03321"/>
<evidence type="ECO:0000256" key="6">
    <source>
        <dbReference type="ARBA" id="ARBA00023136"/>
    </source>
</evidence>
<dbReference type="PIRSF" id="PIRSF006603">
    <property type="entry name" value="DinF"/>
    <property type="match status" value="1"/>
</dbReference>
<evidence type="ECO:0000313" key="8">
    <source>
        <dbReference type="EMBL" id="QGZ96461.1"/>
    </source>
</evidence>
<proteinExistence type="predicted"/>
<feature type="transmembrane region" description="Helical" evidence="7">
    <location>
        <begin position="292"/>
        <end position="312"/>
    </location>
</feature>
<dbReference type="AlphaFoldDB" id="A0A6I6MQM8"/>
<dbReference type="EMBL" id="CP047045">
    <property type="protein sequence ID" value="QGZ96461.1"/>
    <property type="molecule type" value="Genomic_DNA"/>
</dbReference>
<feature type="transmembrane region" description="Helical" evidence="7">
    <location>
        <begin position="373"/>
        <end position="394"/>
    </location>
</feature>
<dbReference type="InterPro" id="IPR052031">
    <property type="entry name" value="Membrane_Transporter-Flippase"/>
</dbReference>
<keyword evidence="4 7" id="KW-0812">Transmembrane</keyword>
<evidence type="ECO:0000256" key="3">
    <source>
        <dbReference type="ARBA" id="ARBA00022475"/>
    </source>
</evidence>
<gene>
    <name evidence="8" type="primary">mepA</name>
    <name evidence="8" type="ORF">DSM104635_03321</name>
</gene>
<evidence type="ECO:0000256" key="5">
    <source>
        <dbReference type="ARBA" id="ARBA00022989"/>
    </source>
</evidence>
<feature type="transmembrane region" description="Helical" evidence="7">
    <location>
        <begin position="61"/>
        <end position="86"/>
    </location>
</feature>
<dbReference type="GO" id="GO:0015297">
    <property type="term" value="F:antiporter activity"/>
    <property type="evidence" value="ECO:0007669"/>
    <property type="project" value="InterPro"/>
</dbReference>
<dbReference type="InterPro" id="IPR002528">
    <property type="entry name" value="MATE_fam"/>
</dbReference>
<feature type="transmembrane region" description="Helical" evidence="7">
    <location>
        <begin position="333"/>
        <end position="353"/>
    </location>
</feature>
<dbReference type="PANTHER" id="PTHR43549">
    <property type="entry name" value="MULTIDRUG RESISTANCE PROTEIN YPNP-RELATED"/>
    <property type="match status" value="1"/>
</dbReference>
<feature type="transmembrane region" description="Helical" evidence="7">
    <location>
        <begin position="428"/>
        <end position="447"/>
    </location>
</feature>
<dbReference type="PANTHER" id="PTHR43549:SF3">
    <property type="entry name" value="MULTIDRUG RESISTANCE PROTEIN YPNP-RELATED"/>
    <property type="match status" value="1"/>
</dbReference>
<accession>A0A6I6MQM8</accession>
<dbReference type="NCBIfam" id="TIGR00797">
    <property type="entry name" value="matE"/>
    <property type="match status" value="1"/>
</dbReference>
<feature type="transmembrane region" description="Helical" evidence="7">
    <location>
        <begin position="172"/>
        <end position="193"/>
    </location>
</feature>
<keyword evidence="6 7" id="KW-0472">Membrane</keyword>
<feature type="transmembrane region" description="Helical" evidence="7">
    <location>
        <begin position="98"/>
        <end position="120"/>
    </location>
</feature>